<evidence type="ECO:0000256" key="2">
    <source>
        <dbReference type="ARBA" id="ARBA00004123"/>
    </source>
</evidence>
<comment type="similarity">
    <text evidence="3">Belongs to the HARBI1 family.</text>
</comment>
<organism evidence="9 10">
    <name type="scientific">Spodoptera exigua</name>
    <name type="common">Beet armyworm</name>
    <name type="synonym">Noctua fulgens</name>
    <dbReference type="NCBI Taxonomy" id="7107"/>
    <lineage>
        <taxon>Eukaryota</taxon>
        <taxon>Metazoa</taxon>
        <taxon>Ecdysozoa</taxon>
        <taxon>Arthropoda</taxon>
        <taxon>Hexapoda</taxon>
        <taxon>Insecta</taxon>
        <taxon>Pterygota</taxon>
        <taxon>Neoptera</taxon>
        <taxon>Endopterygota</taxon>
        <taxon>Lepidoptera</taxon>
        <taxon>Glossata</taxon>
        <taxon>Ditrysia</taxon>
        <taxon>Noctuoidea</taxon>
        <taxon>Noctuidae</taxon>
        <taxon>Amphipyrinae</taxon>
        <taxon>Spodoptera</taxon>
    </lineage>
</organism>
<keyword evidence="7" id="KW-0539">Nucleus</keyword>
<comment type="caution">
    <text evidence="9">The sequence shown here is derived from an EMBL/GenBank/DDBJ whole genome shotgun (WGS) entry which is preliminary data.</text>
</comment>
<dbReference type="GO" id="GO:0046872">
    <property type="term" value="F:metal ion binding"/>
    <property type="evidence" value="ECO:0007669"/>
    <property type="project" value="UniProtKB-KW"/>
</dbReference>
<evidence type="ECO:0000313" key="10">
    <source>
        <dbReference type="Proteomes" id="UP000814243"/>
    </source>
</evidence>
<dbReference type="PANTHER" id="PTHR22930">
    <property type="match status" value="1"/>
</dbReference>
<feature type="non-terminal residue" evidence="9">
    <location>
        <position position="1"/>
    </location>
</feature>
<keyword evidence="6" id="KW-0378">Hydrolase</keyword>
<reference evidence="9" key="1">
    <citation type="journal article" date="2021" name="G3 (Bethesda)">
        <title>Genome and transcriptome analysis of the beet armyworm Spodoptera exigua reveals targets for pest control. .</title>
        <authorList>
            <person name="Simon S."/>
            <person name="Breeschoten T."/>
            <person name="Jansen H.J."/>
            <person name="Dirks R.P."/>
            <person name="Schranz M.E."/>
            <person name="Ros V.I.D."/>
        </authorList>
    </citation>
    <scope>NUCLEOTIDE SEQUENCE</scope>
    <source>
        <strain evidence="9">TB_SE_WUR_2020</strain>
    </source>
</reference>
<evidence type="ECO:0000256" key="4">
    <source>
        <dbReference type="ARBA" id="ARBA00022722"/>
    </source>
</evidence>
<gene>
    <name evidence="9" type="ORF">HF086_016255</name>
</gene>
<sequence length="397" mass="46130">MDPIEVIAIYEALEEERRRKRKYWVHPLNTLRLEIGQFHTLYMQLRLNPDKSFEYYRMSIQSFDVLLNLTKDYITKQNTKLRTAIPPEERLTVTLRLGEPLAGKRDDAERCFCFRYLSTGMNFVSLSHDFLIGRSTVAEIIKETCEVIWKVLQPLEMPEPNKESFLKVAEEFYKYANFPNCLGAVDGKHIRIINPDYSGSNFFNYKKFFSIVLMAAADSNYCFIIIDVGSFGKEADSNVFRSSNFGQKLYHDMLDLPEDKILPGTTGPALPYVLVADEAFALHKHVMRPYPNKTLDIEKRTFNYRLSRARRYVECTFGILSNKWRVLHTAILVNPDFATEIVKTTCVLHNFVRRRDGLNCNDELLTSDLPTLPNCNTSRPSNAINTRDLFKNILWKK</sequence>
<dbReference type="Pfam" id="PF13359">
    <property type="entry name" value="DDE_Tnp_4"/>
    <property type="match status" value="1"/>
</dbReference>
<keyword evidence="4" id="KW-0540">Nuclease</keyword>
<dbReference type="GO" id="GO:0016787">
    <property type="term" value="F:hydrolase activity"/>
    <property type="evidence" value="ECO:0007669"/>
    <property type="project" value="UniProtKB-KW"/>
</dbReference>
<keyword evidence="5" id="KW-0479">Metal-binding</keyword>
<dbReference type="InterPro" id="IPR045249">
    <property type="entry name" value="HARBI1-like"/>
</dbReference>
<dbReference type="GO" id="GO:0005634">
    <property type="term" value="C:nucleus"/>
    <property type="evidence" value="ECO:0007669"/>
    <property type="project" value="UniProtKB-SubCell"/>
</dbReference>
<dbReference type="AlphaFoldDB" id="A0A922M4P0"/>
<name>A0A922M4P0_SPOEX</name>
<evidence type="ECO:0000256" key="6">
    <source>
        <dbReference type="ARBA" id="ARBA00022801"/>
    </source>
</evidence>
<evidence type="ECO:0000256" key="1">
    <source>
        <dbReference type="ARBA" id="ARBA00001968"/>
    </source>
</evidence>
<dbReference type="GO" id="GO:0004518">
    <property type="term" value="F:nuclease activity"/>
    <property type="evidence" value="ECO:0007669"/>
    <property type="project" value="UniProtKB-KW"/>
</dbReference>
<accession>A0A922M4P0</accession>
<comment type="cofactor">
    <cofactor evidence="1">
        <name>a divalent metal cation</name>
        <dbReference type="ChEBI" id="CHEBI:60240"/>
    </cofactor>
</comment>
<dbReference type="InterPro" id="IPR027806">
    <property type="entry name" value="HARBI1_dom"/>
</dbReference>
<evidence type="ECO:0000256" key="5">
    <source>
        <dbReference type="ARBA" id="ARBA00022723"/>
    </source>
</evidence>
<evidence type="ECO:0000256" key="7">
    <source>
        <dbReference type="ARBA" id="ARBA00023242"/>
    </source>
</evidence>
<comment type="subcellular location">
    <subcellularLocation>
        <location evidence="2">Nucleus</location>
    </subcellularLocation>
</comment>
<protein>
    <recommendedName>
        <fullName evidence="8">DDE Tnp4 domain-containing protein</fullName>
    </recommendedName>
</protein>
<dbReference type="Proteomes" id="UP000814243">
    <property type="component" value="Unassembled WGS sequence"/>
</dbReference>
<evidence type="ECO:0000313" key="9">
    <source>
        <dbReference type="EMBL" id="KAH9630073.1"/>
    </source>
</evidence>
<proteinExistence type="inferred from homology"/>
<dbReference type="EMBL" id="JACEFF010000839">
    <property type="protein sequence ID" value="KAH9630073.1"/>
    <property type="molecule type" value="Genomic_DNA"/>
</dbReference>
<dbReference type="PANTHER" id="PTHR22930:SF269">
    <property type="entry name" value="NUCLEASE HARBI1-LIKE PROTEIN"/>
    <property type="match status" value="1"/>
</dbReference>
<evidence type="ECO:0000256" key="3">
    <source>
        <dbReference type="ARBA" id="ARBA00006958"/>
    </source>
</evidence>
<feature type="domain" description="DDE Tnp4" evidence="8">
    <location>
        <begin position="185"/>
        <end position="350"/>
    </location>
</feature>
<evidence type="ECO:0000259" key="8">
    <source>
        <dbReference type="Pfam" id="PF13359"/>
    </source>
</evidence>